<organism evidence="2 3">
    <name type="scientific">Micromonospora peucetia</name>
    <dbReference type="NCBI Taxonomy" id="47871"/>
    <lineage>
        <taxon>Bacteria</taxon>
        <taxon>Bacillati</taxon>
        <taxon>Actinomycetota</taxon>
        <taxon>Actinomycetes</taxon>
        <taxon>Micromonosporales</taxon>
        <taxon>Micromonosporaceae</taxon>
        <taxon>Micromonospora</taxon>
    </lineage>
</organism>
<sequence length="141" mass="15227">MDGRLEGAGSPRESRRDYWGAVLDAPDAVALARFYTELLGWETTREEPGWATIAPPDGVAYLGFQTAVGYVPPVWPPAEGRQQMMVHLDFEVTDLAAAVAHALDLGARKAGHQPQDDVRVMLDPAGHPFCLYVSDGADPAP</sequence>
<proteinExistence type="predicted"/>
<dbReference type="InterPro" id="IPR041581">
    <property type="entry name" value="Glyoxalase_6"/>
</dbReference>
<evidence type="ECO:0000313" key="2">
    <source>
        <dbReference type="EMBL" id="SCL72068.1"/>
    </source>
</evidence>
<dbReference type="PANTHER" id="PTHR35908">
    <property type="entry name" value="HYPOTHETICAL FUSION PROTEIN"/>
    <property type="match status" value="1"/>
</dbReference>
<dbReference type="PANTHER" id="PTHR35908:SF1">
    <property type="entry name" value="CONSERVED PROTEIN"/>
    <property type="match status" value="1"/>
</dbReference>
<protein>
    <submittedName>
        <fullName evidence="2">Glyoxalase-like domain-containing protein</fullName>
    </submittedName>
</protein>
<dbReference type="RefSeq" id="WP_091630735.1">
    <property type="nucleotide sequence ID" value="NZ_FMIC01000002.1"/>
</dbReference>
<evidence type="ECO:0000313" key="3">
    <source>
        <dbReference type="Proteomes" id="UP000199343"/>
    </source>
</evidence>
<dbReference type="InterPro" id="IPR029068">
    <property type="entry name" value="Glyas_Bleomycin-R_OHBP_Dase"/>
</dbReference>
<name>A0A1C6W0K2_9ACTN</name>
<feature type="domain" description="VOC" evidence="1">
    <location>
        <begin position="15"/>
        <end position="138"/>
    </location>
</feature>
<reference evidence="2 3" key="1">
    <citation type="submission" date="2016-06" db="EMBL/GenBank/DDBJ databases">
        <authorList>
            <person name="Kjaerup R.B."/>
            <person name="Dalgaard T.S."/>
            <person name="Juul-Madsen H.R."/>
        </authorList>
    </citation>
    <scope>NUCLEOTIDE SEQUENCE [LARGE SCALE GENOMIC DNA]</scope>
    <source>
        <strain evidence="2 3">DSM 43363</strain>
    </source>
</reference>
<dbReference type="AlphaFoldDB" id="A0A1C6W0K2"/>
<dbReference type="PROSITE" id="PS51819">
    <property type="entry name" value="VOC"/>
    <property type="match status" value="1"/>
</dbReference>
<accession>A0A1C6W0K2</accession>
<dbReference type="EMBL" id="FMIC01000002">
    <property type="protein sequence ID" value="SCL72068.1"/>
    <property type="molecule type" value="Genomic_DNA"/>
</dbReference>
<evidence type="ECO:0000259" key="1">
    <source>
        <dbReference type="PROSITE" id="PS51819"/>
    </source>
</evidence>
<dbReference type="Proteomes" id="UP000199343">
    <property type="component" value="Unassembled WGS sequence"/>
</dbReference>
<dbReference type="STRING" id="47871.GA0070608_4843"/>
<gene>
    <name evidence="2" type="ORF">GA0070608_4843</name>
</gene>
<dbReference type="SUPFAM" id="SSF54593">
    <property type="entry name" value="Glyoxalase/Bleomycin resistance protein/Dihydroxybiphenyl dioxygenase"/>
    <property type="match status" value="1"/>
</dbReference>
<dbReference type="Gene3D" id="3.10.180.10">
    <property type="entry name" value="2,3-Dihydroxybiphenyl 1,2-Dioxygenase, domain 1"/>
    <property type="match status" value="1"/>
</dbReference>
<dbReference type="Pfam" id="PF18029">
    <property type="entry name" value="Glyoxalase_6"/>
    <property type="match status" value="1"/>
</dbReference>
<dbReference type="CDD" id="cd06587">
    <property type="entry name" value="VOC"/>
    <property type="match status" value="1"/>
</dbReference>
<dbReference type="InterPro" id="IPR037523">
    <property type="entry name" value="VOC_core"/>
</dbReference>
<dbReference type="OrthoDB" id="4211373at2"/>